<dbReference type="RefSeq" id="WP_144351205.1">
    <property type="nucleotide sequence ID" value="NZ_CP036259.1"/>
</dbReference>
<dbReference type="PANTHER" id="PTHR30024:SF47">
    <property type="entry name" value="TAURINE-BINDING PERIPLASMIC PROTEIN"/>
    <property type="match status" value="1"/>
</dbReference>
<comment type="similarity">
    <text evidence="2">Belongs to the bacterial solute-binding protein SsuA/TauA family.</text>
</comment>
<dbReference type="Proteomes" id="UP000320776">
    <property type="component" value="Chromosome"/>
</dbReference>
<dbReference type="SMART" id="SM00062">
    <property type="entry name" value="PBPb"/>
    <property type="match status" value="1"/>
</dbReference>
<reference evidence="6 7" key="1">
    <citation type="submission" date="2019-02" db="EMBL/GenBank/DDBJ databases">
        <title>Closed genome of Sporomusa termitida DSM 4440.</title>
        <authorList>
            <person name="Poehlein A."/>
            <person name="Daniel R."/>
        </authorList>
    </citation>
    <scope>NUCLEOTIDE SEQUENCE [LARGE SCALE GENOMIC DNA]</scope>
    <source>
        <strain evidence="6 7">DSM 4440</strain>
    </source>
</reference>
<dbReference type="SUPFAM" id="SSF53850">
    <property type="entry name" value="Periplasmic binding protein-like II"/>
    <property type="match status" value="1"/>
</dbReference>
<feature type="chain" id="PRO_5022173953" evidence="4">
    <location>
        <begin position="25"/>
        <end position="326"/>
    </location>
</feature>
<keyword evidence="7" id="KW-1185">Reference proteome</keyword>
<dbReference type="Gene3D" id="3.40.190.10">
    <property type="entry name" value="Periplasmic binding protein-like II"/>
    <property type="match status" value="2"/>
</dbReference>
<keyword evidence="3 4" id="KW-0732">Signal</keyword>
<dbReference type="KEGG" id="sted:SPTER_31590"/>
<feature type="signal peptide" evidence="4">
    <location>
        <begin position="1"/>
        <end position="24"/>
    </location>
</feature>
<dbReference type="InterPro" id="IPR015168">
    <property type="entry name" value="SsuA/THI5"/>
</dbReference>
<protein>
    <submittedName>
        <fullName evidence="6">ABC transporter, substrate-binding protein, aliphatic sulfonates family</fullName>
    </submittedName>
</protein>
<dbReference type="EMBL" id="CP036259">
    <property type="protein sequence ID" value="QDR81747.1"/>
    <property type="molecule type" value="Genomic_DNA"/>
</dbReference>
<accession>A0A517DWM3</accession>
<dbReference type="PANTHER" id="PTHR30024">
    <property type="entry name" value="ALIPHATIC SULFONATES-BINDING PROTEIN-RELATED"/>
    <property type="match status" value="1"/>
</dbReference>
<evidence type="ECO:0000256" key="4">
    <source>
        <dbReference type="SAM" id="SignalP"/>
    </source>
</evidence>
<proteinExistence type="inferred from homology"/>
<dbReference type="PROSITE" id="PS51257">
    <property type="entry name" value="PROKAR_LIPOPROTEIN"/>
    <property type="match status" value="1"/>
</dbReference>
<evidence type="ECO:0000313" key="7">
    <source>
        <dbReference type="Proteomes" id="UP000320776"/>
    </source>
</evidence>
<comment type="subcellular location">
    <subcellularLocation>
        <location evidence="1">Periplasm</location>
    </subcellularLocation>
</comment>
<organism evidence="6 7">
    <name type="scientific">Sporomusa termitida</name>
    <dbReference type="NCBI Taxonomy" id="2377"/>
    <lineage>
        <taxon>Bacteria</taxon>
        <taxon>Bacillati</taxon>
        <taxon>Bacillota</taxon>
        <taxon>Negativicutes</taxon>
        <taxon>Selenomonadales</taxon>
        <taxon>Sporomusaceae</taxon>
        <taxon>Sporomusa</taxon>
    </lineage>
</organism>
<dbReference type="InterPro" id="IPR001638">
    <property type="entry name" value="Solute-binding_3/MltF_N"/>
</dbReference>
<gene>
    <name evidence="6" type="ORF">SPTER_31590</name>
</gene>
<name>A0A517DWM3_9FIRM</name>
<evidence type="ECO:0000256" key="2">
    <source>
        <dbReference type="ARBA" id="ARBA00010742"/>
    </source>
</evidence>
<dbReference type="GO" id="GO:0042597">
    <property type="term" value="C:periplasmic space"/>
    <property type="evidence" value="ECO:0007669"/>
    <property type="project" value="UniProtKB-SubCell"/>
</dbReference>
<sequence>MKNLNKIITIILAALLTLMVAACGSEKPSNQENAGTPRKTIKIGMVGQTIGPVGVAINDGSYKAAGIDVEFVSFNSGADAVQALVGGSLDVFQGGYEHVLNQINNGLDVKAFALLNNGSSYQLLVHRDSPLQQVADVKGKVLGVTKAGSLSDTTLKEILRENKIDTVKDVQIVNAGTGATMSAALESGKIAAGMVSEPTASAMTATGNYKVFVDPTFDTAGLVLIGKPEWAKNNTETLKLFLSVTKKAAEKSIADPSYATKALKAWYPDLDDKVLTSAVVNIFKRVPANLEVTKAGTNQVLQAQIAAKVISKEISFEQGVDLSYLP</sequence>
<evidence type="ECO:0000313" key="6">
    <source>
        <dbReference type="EMBL" id="QDR81747.1"/>
    </source>
</evidence>
<dbReference type="Pfam" id="PF09084">
    <property type="entry name" value="NMT1"/>
    <property type="match status" value="1"/>
</dbReference>
<evidence type="ECO:0000259" key="5">
    <source>
        <dbReference type="SMART" id="SM00062"/>
    </source>
</evidence>
<evidence type="ECO:0000256" key="1">
    <source>
        <dbReference type="ARBA" id="ARBA00004418"/>
    </source>
</evidence>
<feature type="domain" description="Solute-binding protein family 3/N-terminal" evidence="5">
    <location>
        <begin position="40"/>
        <end position="269"/>
    </location>
</feature>
<dbReference type="OrthoDB" id="570524at2"/>
<dbReference type="AlphaFoldDB" id="A0A517DWM3"/>
<evidence type="ECO:0000256" key="3">
    <source>
        <dbReference type="ARBA" id="ARBA00022729"/>
    </source>
</evidence>